<dbReference type="Pfam" id="PF08238">
    <property type="entry name" value="Sel1"/>
    <property type="match status" value="2"/>
</dbReference>
<dbReference type="Gene3D" id="1.25.40.10">
    <property type="entry name" value="Tetratricopeptide repeat domain"/>
    <property type="match status" value="1"/>
</dbReference>
<evidence type="ECO:0008006" key="4">
    <source>
        <dbReference type="Google" id="ProtNLM"/>
    </source>
</evidence>
<dbReference type="InterPro" id="IPR006597">
    <property type="entry name" value="Sel1-like"/>
</dbReference>
<reference evidence="2" key="1">
    <citation type="submission" date="2022-10" db="EMBL/GenBank/DDBJ databases">
        <title>Catenovulum adriacola sp. nov. isolated in the Harbour of Susak.</title>
        <authorList>
            <person name="Schoch T."/>
            <person name="Reich S.J."/>
            <person name="Stoeferle S."/>
            <person name="Flaiz M."/>
            <person name="Kazda M."/>
            <person name="Riedel C.U."/>
            <person name="Duerre P."/>
        </authorList>
    </citation>
    <scope>NUCLEOTIDE SEQUENCE</scope>
    <source>
        <strain evidence="2">TS8</strain>
    </source>
</reference>
<keyword evidence="1" id="KW-0175">Coiled coil</keyword>
<keyword evidence="3" id="KW-1185">Reference proteome</keyword>
<evidence type="ECO:0000313" key="3">
    <source>
        <dbReference type="Proteomes" id="UP001163726"/>
    </source>
</evidence>
<accession>A0ABY7ANI7</accession>
<evidence type="ECO:0000256" key="1">
    <source>
        <dbReference type="SAM" id="Coils"/>
    </source>
</evidence>
<dbReference type="InterPro" id="IPR011990">
    <property type="entry name" value="TPR-like_helical_dom_sf"/>
</dbReference>
<gene>
    <name evidence="2" type="ORF">OLW01_04750</name>
</gene>
<dbReference type="SUPFAM" id="SSF81901">
    <property type="entry name" value="HCP-like"/>
    <property type="match status" value="1"/>
</dbReference>
<proteinExistence type="predicted"/>
<feature type="coiled-coil region" evidence="1">
    <location>
        <begin position="83"/>
        <end position="158"/>
    </location>
</feature>
<organism evidence="2 3">
    <name type="scientific">Catenovulum adriaticum</name>
    <dbReference type="NCBI Taxonomy" id="2984846"/>
    <lineage>
        <taxon>Bacteria</taxon>
        <taxon>Pseudomonadati</taxon>
        <taxon>Pseudomonadota</taxon>
        <taxon>Gammaproteobacteria</taxon>
        <taxon>Alteromonadales</taxon>
        <taxon>Alteromonadaceae</taxon>
        <taxon>Catenovulum</taxon>
    </lineage>
</organism>
<dbReference type="Proteomes" id="UP001163726">
    <property type="component" value="Chromosome"/>
</dbReference>
<sequence>MPDSKINWITLEHASEISGASVAIIQDTIRRYQDNPEAFRSKLENDIYYVDQAQILHLFSSSSHPTIKDKIPGTLFRWFDELRKTYENSLSSMQKKVEKVQDENQQNLQQQYETRIFELEEQYQQQILNLKQAHTEQIKLLKRNILKLEKDINFYQTQATSQHESMAQLNARYDAILFALKGQHQSTYAEKNITPALQDTKQPDNIKPAPNNEPITQHNSNSLLQSAFKARDNQDYTLANELFEQAAMLGNNKAMGALAKSYFTAQGVAQNYEKAIAWLYLAAEFKFEPAIQKITQFKQNYPTQYQNGIELAQAIGSQILITEDDAAQPSEQKPDNYHEA</sequence>
<protein>
    <recommendedName>
        <fullName evidence="4">Sel1 repeat-containing protein</fullName>
    </recommendedName>
</protein>
<name>A0ABY7ANI7_9ALTE</name>
<dbReference type="RefSeq" id="WP_268075584.1">
    <property type="nucleotide sequence ID" value="NZ_CP109965.1"/>
</dbReference>
<evidence type="ECO:0000313" key="2">
    <source>
        <dbReference type="EMBL" id="WAJ71120.1"/>
    </source>
</evidence>
<dbReference type="SMART" id="SM00671">
    <property type="entry name" value="SEL1"/>
    <property type="match status" value="2"/>
</dbReference>
<dbReference type="EMBL" id="CP109965">
    <property type="protein sequence ID" value="WAJ71120.1"/>
    <property type="molecule type" value="Genomic_DNA"/>
</dbReference>